<organism evidence="3 5">
    <name type="scientific">Araneus ventricosus</name>
    <name type="common">Orbweaver spider</name>
    <name type="synonym">Epeira ventricosa</name>
    <dbReference type="NCBI Taxonomy" id="182803"/>
    <lineage>
        <taxon>Eukaryota</taxon>
        <taxon>Metazoa</taxon>
        <taxon>Ecdysozoa</taxon>
        <taxon>Arthropoda</taxon>
        <taxon>Chelicerata</taxon>
        <taxon>Arachnida</taxon>
        <taxon>Araneae</taxon>
        <taxon>Araneomorphae</taxon>
        <taxon>Entelegynae</taxon>
        <taxon>Araneoidea</taxon>
        <taxon>Araneidae</taxon>
        <taxon>Araneus</taxon>
    </lineage>
</organism>
<sequence>MWLTSPWNLFPSPRPSIKRPSFHVLGERCPLLSDSSQLPRPKCVQDRLRRVKCNNDLAGNDAAGEAQVHSDSVSQVGRLGKGSPIFWRNWFHNCAVNCTVVLVYMVSRALIYLPVNHLK</sequence>
<dbReference type="EMBL" id="BGPR01071128">
    <property type="protein sequence ID" value="GBO44412.1"/>
    <property type="molecule type" value="Genomic_DNA"/>
</dbReference>
<evidence type="ECO:0000313" key="3">
    <source>
        <dbReference type="EMBL" id="GBO44414.1"/>
    </source>
</evidence>
<keyword evidence="5" id="KW-1185">Reference proteome</keyword>
<dbReference type="AlphaFoldDB" id="A0A4Y2X677"/>
<evidence type="ECO:0000313" key="2">
    <source>
        <dbReference type="EMBL" id="GBO44413.1"/>
    </source>
</evidence>
<evidence type="ECO:0000313" key="4">
    <source>
        <dbReference type="EMBL" id="GBO44415.1"/>
    </source>
</evidence>
<accession>A0A4Y2X677</accession>
<evidence type="ECO:0000313" key="5">
    <source>
        <dbReference type="Proteomes" id="UP000499080"/>
    </source>
</evidence>
<reference evidence="3 5" key="1">
    <citation type="journal article" date="2019" name="Sci. Rep.">
        <title>Orb-weaving spider Araneus ventricosus genome elucidates the spidroin gene catalogue.</title>
        <authorList>
            <person name="Kono N."/>
            <person name="Nakamura H."/>
            <person name="Ohtoshi R."/>
            <person name="Moran D.A.P."/>
            <person name="Shinohara A."/>
            <person name="Yoshida Y."/>
            <person name="Fujiwara M."/>
            <person name="Mori M."/>
            <person name="Tomita M."/>
            <person name="Arakawa K."/>
        </authorList>
    </citation>
    <scope>NUCLEOTIDE SEQUENCE [LARGE SCALE GENOMIC DNA]</scope>
</reference>
<dbReference type="EMBL" id="BGPR01071130">
    <property type="protein sequence ID" value="GBO44413.1"/>
    <property type="molecule type" value="Genomic_DNA"/>
</dbReference>
<protein>
    <submittedName>
        <fullName evidence="3">Uncharacterized protein</fullName>
    </submittedName>
</protein>
<dbReference type="EMBL" id="BGPR01071132">
    <property type="protein sequence ID" value="GBO44414.1"/>
    <property type="molecule type" value="Genomic_DNA"/>
</dbReference>
<gene>
    <name evidence="4" type="ORF">AVEN_120272_1</name>
    <name evidence="1" type="ORF">AVEN_263309_1</name>
    <name evidence="3" type="ORF">AVEN_42057_1</name>
    <name evidence="2" type="ORF">AVEN_9227_1</name>
</gene>
<comment type="caution">
    <text evidence="3">The sequence shown here is derived from an EMBL/GenBank/DDBJ whole genome shotgun (WGS) entry which is preliminary data.</text>
</comment>
<proteinExistence type="predicted"/>
<dbReference type="Proteomes" id="UP000499080">
    <property type="component" value="Unassembled WGS sequence"/>
</dbReference>
<evidence type="ECO:0000313" key="1">
    <source>
        <dbReference type="EMBL" id="GBO44412.1"/>
    </source>
</evidence>
<name>A0A4Y2X677_ARAVE</name>
<dbReference type="EMBL" id="BGPR01071135">
    <property type="protein sequence ID" value="GBO44415.1"/>
    <property type="molecule type" value="Genomic_DNA"/>
</dbReference>